<reference evidence="1 2" key="1">
    <citation type="submission" date="2020-11" db="EMBL/GenBank/DDBJ databases">
        <title>Enhanced detection system for hospital associated transmission using whole genome sequencing surveillance.</title>
        <authorList>
            <person name="Harrison L.H."/>
            <person name="Van Tyne D."/>
            <person name="Marsh J.W."/>
            <person name="Griffith M.P."/>
            <person name="Snyder D.J."/>
            <person name="Cooper V.S."/>
            <person name="Mustapha M."/>
        </authorList>
    </citation>
    <scope>NUCLEOTIDE SEQUENCE [LARGE SCALE GENOMIC DNA]</scope>
    <source>
        <strain evidence="1 2">PSA00705</strain>
    </source>
</reference>
<evidence type="ECO:0000313" key="1">
    <source>
        <dbReference type="EMBL" id="MBG6291060.1"/>
    </source>
</evidence>
<comment type="caution">
    <text evidence="1">The sequence shown here is derived from an EMBL/GenBank/DDBJ whole genome shotgun (WGS) entry which is preliminary data.</text>
</comment>
<organism evidence="1 2">
    <name type="scientific">Pseudomonas nitroreducens</name>
    <dbReference type="NCBI Taxonomy" id="46680"/>
    <lineage>
        <taxon>Bacteria</taxon>
        <taxon>Pseudomonadati</taxon>
        <taxon>Pseudomonadota</taxon>
        <taxon>Gammaproteobacteria</taxon>
        <taxon>Pseudomonadales</taxon>
        <taxon>Pseudomonadaceae</taxon>
        <taxon>Pseudomonas</taxon>
    </lineage>
</organism>
<evidence type="ECO:0000313" key="2">
    <source>
        <dbReference type="Proteomes" id="UP000608450"/>
    </source>
</evidence>
<dbReference type="RefSeq" id="WP_196913520.1">
    <property type="nucleotide sequence ID" value="NZ_CAMIIC010000038.1"/>
</dbReference>
<keyword evidence="2" id="KW-1185">Reference proteome</keyword>
<proteinExistence type="predicted"/>
<dbReference type="EMBL" id="JADTFC010000097">
    <property type="protein sequence ID" value="MBG6291060.1"/>
    <property type="molecule type" value="Genomic_DNA"/>
</dbReference>
<gene>
    <name evidence="1" type="ORF">I5I61_26695</name>
</gene>
<dbReference type="Proteomes" id="UP000608450">
    <property type="component" value="Unassembled WGS sequence"/>
</dbReference>
<name>A0ABS0KSJ0_PSENT</name>
<accession>A0ABS0KSJ0</accession>
<sequence length="74" mass="8169">MGLNRPTQQLRRELLNLAHHQEALASKLVQLAEPLSTAQGIPLLELLAEVYADADQLKALAEEVKQGQVSRLKT</sequence>
<protein>
    <submittedName>
        <fullName evidence="1">Uncharacterized protein</fullName>
    </submittedName>
</protein>